<sequence length="278" mass="31160">MLRSSQRVGYQNVTCCVGRRCRGSVQQRRQSNAVSSCLETSGGCRIGKVEPHRYEAVVVLGGGLRDDGGLPEWGSRRVQLGRDLQLQQDQDCPLLCLGAGTPHKPAILTKKGHVLHEASAYTEHLVVQGAPRGQMLKEMASYDTIGNAFFALTIHAIPLGWRRLAIVTSNFHMPRSRAIFEHIFALGGQHLHQDSTWFSLDYHAASDAGIFPDDVLEARQFREHESLLAWQANCKRLQSLAAMHAFIHHEHLCYSVERQHEFLDQQDEILNSKVLGSY</sequence>
<dbReference type="CDD" id="cd06259">
    <property type="entry name" value="YdcF-like"/>
    <property type="match status" value="1"/>
</dbReference>
<reference evidence="2 3" key="1">
    <citation type="journal article" date="2024" name="Nat. Commun.">
        <title>Phylogenomics reveals the evolutionary origins of lichenization in chlorophyte algae.</title>
        <authorList>
            <person name="Puginier C."/>
            <person name="Libourel C."/>
            <person name="Otte J."/>
            <person name="Skaloud P."/>
            <person name="Haon M."/>
            <person name="Grisel S."/>
            <person name="Petersen M."/>
            <person name="Berrin J.G."/>
            <person name="Delaux P.M."/>
            <person name="Dal Grande F."/>
            <person name="Keller J."/>
        </authorList>
    </citation>
    <scope>NUCLEOTIDE SEQUENCE [LARGE SCALE GENOMIC DNA]</scope>
    <source>
        <strain evidence="2 3">SAG 2523</strain>
    </source>
</reference>
<name>A0AAW1TDX1_9CHLO</name>
<comment type="caution">
    <text evidence="2">The sequence shown here is derived from an EMBL/GenBank/DDBJ whole genome shotgun (WGS) entry which is preliminary data.</text>
</comment>
<dbReference type="InterPro" id="IPR003848">
    <property type="entry name" value="DUF218"/>
</dbReference>
<dbReference type="Pfam" id="PF02698">
    <property type="entry name" value="DUF218"/>
    <property type="match status" value="1"/>
</dbReference>
<dbReference type="Gene3D" id="3.40.50.620">
    <property type="entry name" value="HUPs"/>
    <property type="match status" value="1"/>
</dbReference>
<dbReference type="AlphaFoldDB" id="A0AAW1TDX1"/>
<evidence type="ECO:0000313" key="2">
    <source>
        <dbReference type="EMBL" id="KAK9867135.1"/>
    </source>
</evidence>
<dbReference type="InterPro" id="IPR014729">
    <property type="entry name" value="Rossmann-like_a/b/a_fold"/>
</dbReference>
<protein>
    <recommendedName>
        <fullName evidence="1">DUF218 domain-containing protein</fullName>
    </recommendedName>
</protein>
<gene>
    <name evidence="2" type="ORF">WJX84_012253</name>
</gene>
<dbReference type="PANTHER" id="PTHR30336">
    <property type="entry name" value="INNER MEMBRANE PROTEIN, PROBABLE PERMEASE"/>
    <property type="match status" value="1"/>
</dbReference>
<accession>A0AAW1TDX1</accession>
<organism evidence="2 3">
    <name type="scientific">Apatococcus fuscideae</name>
    <dbReference type="NCBI Taxonomy" id="2026836"/>
    <lineage>
        <taxon>Eukaryota</taxon>
        <taxon>Viridiplantae</taxon>
        <taxon>Chlorophyta</taxon>
        <taxon>core chlorophytes</taxon>
        <taxon>Trebouxiophyceae</taxon>
        <taxon>Chlorellales</taxon>
        <taxon>Chlorellaceae</taxon>
        <taxon>Apatococcus</taxon>
    </lineage>
</organism>
<dbReference type="GO" id="GO:0005886">
    <property type="term" value="C:plasma membrane"/>
    <property type="evidence" value="ECO:0007669"/>
    <property type="project" value="TreeGrafter"/>
</dbReference>
<dbReference type="EMBL" id="JALJOV010000107">
    <property type="protein sequence ID" value="KAK9867135.1"/>
    <property type="molecule type" value="Genomic_DNA"/>
</dbReference>
<dbReference type="InterPro" id="IPR051599">
    <property type="entry name" value="Cell_Envelope_Assoc"/>
</dbReference>
<evidence type="ECO:0000313" key="3">
    <source>
        <dbReference type="Proteomes" id="UP001485043"/>
    </source>
</evidence>
<dbReference type="PANTHER" id="PTHR30336:SF20">
    <property type="entry name" value="DUF218 DOMAIN-CONTAINING PROTEIN"/>
    <property type="match status" value="1"/>
</dbReference>
<keyword evidence="3" id="KW-1185">Reference proteome</keyword>
<dbReference type="Proteomes" id="UP001485043">
    <property type="component" value="Unassembled WGS sequence"/>
</dbReference>
<proteinExistence type="predicted"/>
<feature type="domain" description="DUF218" evidence="1">
    <location>
        <begin position="55"/>
        <end position="187"/>
    </location>
</feature>
<evidence type="ECO:0000259" key="1">
    <source>
        <dbReference type="Pfam" id="PF02698"/>
    </source>
</evidence>